<evidence type="ECO:0000259" key="4">
    <source>
        <dbReference type="PROSITE" id="PS51464"/>
    </source>
</evidence>
<dbReference type="PROSITE" id="PS51464">
    <property type="entry name" value="SIS"/>
    <property type="match status" value="1"/>
</dbReference>
<keyword evidence="2 3" id="KW-0119">Carbohydrate metabolism</keyword>
<accession>A0ABU3NY46</accession>
<dbReference type="SUPFAM" id="SSF53697">
    <property type="entry name" value="SIS domain"/>
    <property type="match status" value="1"/>
</dbReference>
<comment type="function">
    <text evidence="3">Specifically catalyzes the cleavage of the D-lactyl ether substituent of MurNAc 6-phosphate, producing GlcNAc 6-phosphate and D-lactate.</text>
</comment>
<dbReference type="InterPro" id="IPR005486">
    <property type="entry name" value="Glucokinase_regulatory_CS"/>
</dbReference>
<dbReference type="InterPro" id="IPR046348">
    <property type="entry name" value="SIS_dom_sf"/>
</dbReference>
<dbReference type="CDD" id="cd05007">
    <property type="entry name" value="SIS_Etherase"/>
    <property type="match status" value="1"/>
</dbReference>
<name>A0ABU3NY46_9FIRM</name>
<dbReference type="InterPro" id="IPR040190">
    <property type="entry name" value="MURQ/GCKR"/>
</dbReference>
<dbReference type="PROSITE" id="PS01272">
    <property type="entry name" value="GCKR"/>
    <property type="match status" value="1"/>
</dbReference>
<dbReference type="Proteomes" id="UP001254848">
    <property type="component" value="Unassembled WGS sequence"/>
</dbReference>
<comment type="subunit">
    <text evidence="3">Homodimer.</text>
</comment>
<feature type="domain" description="SIS" evidence="4">
    <location>
        <begin position="57"/>
        <end position="220"/>
    </location>
</feature>
<keyword evidence="1 3" id="KW-0456">Lyase</keyword>
<comment type="caution">
    <text evidence="5">The sequence shown here is derived from an EMBL/GenBank/DDBJ whole genome shotgun (WGS) entry which is preliminary data.</text>
</comment>
<evidence type="ECO:0000256" key="3">
    <source>
        <dbReference type="HAMAP-Rule" id="MF_00068"/>
    </source>
</evidence>
<proteinExistence type="inferred from homology"/>
<dbReference type="Pfam" id="PF22645">
    <property type="entry name" value="GKRP_SIS_N"/>
    <property type="match status" value="1"/>
</dbReference>
<organism evidence="5 6">
    <name type="scientific">Anaeroselena agilis</name>
    <dbReference type="NCBI Taxonomy" id="3063788"/>
    <lineage>
        <taxon>Bacteria</taxon>
        <taxon>Bacillati</taxon>
        <taxon>Bacillota</taxon>
        <taxon>Negativicutes</taxon>
        <taxon>Acetonemataceae</taxon>
        <taxon>Anaeroselena</taxon>
    </lineage>
</organism>
<gene>
    <name evidence="3 5" type="primary">murQ</name>
    <name evidence="5" type="ORF">Q4T40_10740</name>
</gene>
<dbReference type="NCBIfam" id="NF003915">
    <property type="entry name" value="PRK05441.1"/>
    <property type="match status" value="1"/>
</dbReference>
<dbReference type="PANTHER" id="PTHR10088">
    <property type="entry name" value="GLUCOKINASE REGULATORY PROTEIN"/>
    <property type="match status" value="1"/>
</dbReference>
<comment type="catalytic activity">
    <reaction evidence="3">
        <text>N-acetyl-D-muramate 6-phosphate + H2O = N-acetyl-D-glucosamine 6-phosphate + (R)-lactate</text>
        <dbReference type="Rhea" id="RHEA:26410"/>
        <dbReference type="ChEBI" id="CHEBI:15377"/>
        <dbReference type="ChEBI" id="CHEBI:16004"/>
        <dbReference type="ChEBI" id="CHEBI:57513"/>
        <dbReference type="ChEBI" id="CHEBI:58722"/>
        <dbReference type="EC" id="4.2.1.126"/>
    </reaction>
</comment>
<sequence>MTFNFDAIVTEQPNPATVGIDSRSTADILRLMNDEDKTVAFAIEKELPAIAAAVDAVVSAMKTGGRLIYIGAGTSGRLGVLDAAECPPTFGTDPKLVVGVIAGGESALVRPAEGVEDDAGAAVGQLRQIDLSAADVLVGIAASGRTPYVLAALEYANALGAFTVAVTSVPGSAVAGAARVAITPVVGPEVIAGSTRLKAGTAAKMVLNMLTTAAMVRLGKVYGNRMVDLKPTNVKLWERAKRIVAEAAGVSKEDAEDALNRCGRSAKTAIVMLKTGCAADDAERRLQAADGFVSKAIGNP</sequence>
<reference evidence="5 6" key="1">
    <citation type="submission" date="2023-07" db="EMBL/GenBank/DDBJ databases">
        <title>The novel representative of Negativicutes class, Anaeroselena agilis gen. nov. sp. nov.</title>
        <authorList>
            <person name="Prokofeva M.I."/>
            <person name="Elcheninov A.G."/>
            <person name="Klyukina A."/>
            <person name="Kublanov I.V."/>
            <person name="Frolov E.N."/>
            <person name="Podosokorskaya O.A."/>
        </authorList>
    </citation>
    <scope>NUCLEOTIDE SEQUENCE [LARGE SCALE GENOMIC DNA]</scope>
    <source>
        <strain evidence="5 6">4137-cl</strain>
    </source>
</reference>
<comment type="miscellaneous">
    <text evidence="3">A lyase-type mechanism (elimination/hydration) is suggested for the cleavage of the lactyl ether bond of MurNAc 6-phosphate, with the formation of an alpha,beta-unsaturated aldehyde intermediate with (E)-stereochemistry, followed by the syn addition of water to give product.</text>
</comment>
<evidence type="ECO:0000313" key="6">
    <source>
        <dbReference type="Proteomes" id="UP001254848"/>
    </source>
</evidence>
<evidence type="ECO:0000313" key="5">
    <source>
        <dbReference type="EMBL" id="MDT8901721.1"/>
    </source>
</evidence>
<comment type="pathway">
    <text evidence="3">Amino-sugar metabolism; N-acetylmuramate degradation.</text>
</comment>
<dbReference type="InterPro" id="IPR001347">
    <property type="entry name" value="SIS_dom"/>
</dbReference>
<keyword evidence="6" id="KW-1185">Reference proteome</keyword>
<dbReference type="GO" id="GO:0016829">
    <property type="term" value="F:lyase activity"/>
    <property type="evidence" value="ECO:0007669"/>
    <property type="project" value="UniProtKB-KW"/>
</dbReference>
<dbReference type="EMBL" id="JAUOZS010000001">
    <property type="protein sequence ID" value="MDT8901721.1"/>
    <property type="molecule type" value="Genomic_DNA"/>
</dbReference>
<dbReference type="NCBIfam" id="TIGR00274">
    <property type="entry name" value="N-acetylmuramic acid 6-phosphate etherase"/>
    <property type="match status" value="1"/>
</dbReference>
<dbReference type="Gene3D" id="1.10.8.1080">
    <property type="match status" value="1"/>
</dbReference>
<dbReference type="RefSeq" id="WP_413780225.1">
    <property type="nucleotide sequence ID" value="NZ_JAUOZS010000001.1"/>
</dbReference>
<protein>
    <recommendedName>
        <fullName evidence="3">N-acetylmuramic acid 6-phosphate etherase</fullName>
        <shortName evidence="3">MurNAc-6-P etherase</shortName>
        <ecNumber evidence="3">4.2.1.126</ecNumber>
    </recommendedName>
    <alternativeName>
        <fullName evidence="3">N-acetylmuramic acid 6-phosphate hydrolase</fullName>
    </alternativeName>
    <alternativeName>
        <fullName evidence="3">N-acetylmuramic acid 6-phosphate lyase</fullName>
    </alternativeName>
</protein>
<comment type="similarity">
    <text evidence="3">Belongs to the GCKR-like family. MurNAc-6-P etherase subfamily.</text>
</comment>
<dbReference type="NCBIfam" id="NF009222">
    <property type="entry name" value="PRK12570.1"/>
    <property type="match status" value="1"/>
</dbReference>
<evidence type="ECO:0000256" key="1">
    <source>
        <dbReference type="ARBA" id="ARBA00023239"/>
    </source>
</evidence>
<dbReference type="Gene3D" id="3.40.50.10490">
    <property type="entry name" value="Glucose-6-phosphate isomerase like protein, domain 1"/>
    <property type="match status" value="1"/>
</dbReference>
<evidence type="ECO:0000256" key="2">
    <source>
        <dbReference type="ARBA" id="ARBA00023277"/>
    </source>
</evidence>
<dbReference type="Pfam" id="PF20741">
    <property type="entry name" value="GKRP-like_C"/>
    <property type="match status" value="1"/>
</dbReference>
<dbReference type="InterPro" id="IPR005488">
    <property type="entry name" value="Etherase_MurQ"/>
</dbReference>
<dbReference type="PANTHER" id="PTHR10088:SF4">
    <property type="entry name" value="GLUCOKINASE REGULATORY PROTEIN"/>
    <property type="match status" value="1"/>
</dbReference>
<dbReference type="HAMAP" id="MF_00068">
    <property type="entry name" value="MurQ"/>
    <property type="match status" value="1"/>
</dbReference>
<feature type="active site" description="Proton donor" evidence="3">
    <location>
        <position position="85"/>
    </location>
</feature>
<dbReference type="EC" id="4.2.1.126" evidence="3"/>
<feature type="active site" evidence="3">
    <location>
        <position position="116"/>
    </location>
</feature>